<dbReference type="SUPFAM" id="SSF52047">
    <property type="entry name" value="RNI-like"/>
    <property type="match status" value="1"/>
</dbReference>
<evidence type="ECO:0000313" key="5">
    <source>
        <dbReference type="EMBL" id="EFN68798.1"/>
    </source>
</evidence>
<dbReference type="CDD" id="cd00143">
    <property type="entry name" value="PP2Cc"/>
    <property type="match status" value="1"/>
</dbReference>
<dbReference type="Gene3D" id="3.80.10.10">
    <property type="entry name" value="Ribonuclease Inhibitor"/>
    <property type="match status" value="4"/>
</dbReference>
<evidence type="ECO:0000313" key="6">
    <source>
        <dbReference type="Proteomes" id="UP000000311"/>
    </source>
</evidence>
<reference evidence="5 6" key="1">
    <citation type="journal article" date="2010" name="Science">
        <title>Genomic comparison of the ants Camponotus floridanus and Harpegnathos saltator.</title>
        <authorList>
            <person name="Bonasio R."/>
            <person name="Zhang G."/>
            <person name="Ye C."/>
            <person name="Mutti N.S."/>
            <person name="Fang X."/>
            <person name="Qin N."/>
            <person name="Donahue G."/>
            <person name="Yang P."/>
            <person name="Li Q."/>
            <person name="Li C."/>
            <person name="Zhang P."/>
            <person name="Huang Z."/>
            <person name="Berger S.L."/>
            <person name="Reinberg D."/>
            <person name="Wang J."/>
            <person name="Liebig J."/>
        </authorList>
    </citation>
    <scope>NUCLEOTIDE SEQUENCE [LARGE SCALE GENOMIC DNA]</scope>
    <source>
        <strain evidence="6">C129</strain>
    </source>
</reference>
<dbReference type="FunCoup" id="E2ACQ4">
    <property type="interactions" value="5"/>
</dbReference>
<dbReference type="AlphaFoldDB" id="E2ACQ4"/>
<proteinExistence type="predicted"/>
<evidence type="ECO:0000256" key="2">
    <source>
        <dbReference type="ARBA" id="ARBA00022737"/>
    </source>
</evidence>
<dbReference type="InterPro" id="IPR032675">
    <property type="entry name" value="LRR_dom_sf"/>
</dbReference>
<dbReference type="OrthoDB" id="737510at2759"/>
<dbReference type="SMART" id="SM00332">
    <property type="entry name" value="PP2Cc"/>
    <property type="match status" value="1"/>
</dbReference>
<keyword evidence="2" id="KW-0677">Repeat</keyword>
<keyword evidence="6" id="KW-1185">Reference proteome</keyword>
<dbReference type="PROSITE" id="PS51450">
    <property type="entry name" value="LRR"/>
    <property type="match status" value="4"/>
</dbReference>
<dbReference type="PROSITE" id="PS51746">
    <property type="entry name" value="PPM_2"/>
    <property type="match status" value="1"/>
</dbReference>
<gene>
    <name evidence="5" type="ORF">EAG_15878</name>
</gene>
<name>E2ACQ4_CAMFO</name>
<dbReference type="SUPFAM" id="SSF81606">
    <property type="entry name" value="PP2C-like"/>
    <property type="match status" value="1"/>
</dbReference>
<dbReference type="SMART" id="SM00369">
    <property type="entry name" value="LRR_TYP"/>
    <property type="match status" value="12"/>
</dbReference>
<dbReference type="InterPro" id="IPR003591">
    <property type="entry name" value="Leu-rich_rpt_typical-subtyp"/>
</dbReference>
<dbReference type="OMA" id="QFKVCQT"/>
<dbReference type="Gene3D" id="3.60.40.10">
    <property type="entry name" value="PPM-type phosphatase domain"/>
    <property type="match status" value="1"/>
</dbReference>
<dbReference type="SUPFAM" id="SSF52058">
    <property type="entry name" value="L domain-like"/>
    <property type="match status" value="1"/>
</dbReference>
<dbReference type="InParanoid" id="E2ACQ4"/>
<feature type="region of interest" description="Disordered" evidence="3">
    <location>
        <begin position="873"/>
        <end position="939"/>
    </location>
</feature>
<accession>E2ACQ4</accession>
<dbReference type="SMART" id="SM00364">
    <property type="entry name" value="LRR_BAC"/>
    <property type="match status" value="11"/>
</dbReference>
<evidence type="ECO:0000259" key="4">
    <source>
        <dbReference type="PROSITE" id="PS51746"/>
    </source>
</evidence>
<protein>
    <submittedName>
        <fullName evidence="5">Protein phosphatase PHLPP-like protein</fullName>
    </submittedName>
</protein>
<dbReference type="InterPro" id="IPR036457">
    <property type="entry name" value="PPM-type-like_dom_sf"/>
</dbReference>
<dbReference type="Proteomes" id="UP000000311">
    <property type="component" value="Unassembled WGS sequence"/>
</dbReference>
<feature type="compositionally biased region" description="Polar residues" evidence="3">
    <location>
        <begin position="903"/>
        <end position="914"/>
    </location>
</feature>
<feature type="compositionally biased region" description="Polar residues" evidence="3">
    <location>
        <begin position="926"/>
        <end position="939"/>
    </location>
</feature>
<dbReference type="InterPro" id="IPR001932">
    <property type="entry name" value="PPM-type_phosphatase-like_dom"/>
</dbReference>
<dbReference type="PANTHER" id="PTHR45617:SF169">
    <property type="entry name" value="LRRCT DOMAIN-CONTAINING PROTEIN"/>
    <property type="match status" value="1"/>
</dbReference>
<dbReference type="Pfam" id="PF13855">
    <property type="entry name" value="LRR_8"/>
    <property type="match status" value="2"/>
</dbReference>
<evidence type="ECO:0000256" key="3">
    <source>
        <dbReference type="SAM" id="MobiDB-lite"/>
    </source>
</evidence>
<dbReference type="InterPro" id="IPR001611">
    <property type="entry name" value="Leu-rich_rpt"/>
</dbReference>
<dbReference type="EMBL" id="GL438568">
    <property type="protein sequence ID" value="EFN68798.1"/>
    <property type="molecule type" value="Genomic_DNA"/>
</dbReference>
<sequence length="1097" mass="122630">MDNCDKDTIDTDSLEFEATQLSLCPKRLDLSKGGLSRVPESAIAFPAIEELTLGWNQFNNVDNNLKLLHRFPKLRAVHLECNDLRRIPRELLELPALTYLNLSDNKIEIIPADICQLINLKELILDRNVIKDLPDEVIRLKNLRNISIVGNLLSTAPYFFNMRALALTEVLSKTDHGKSYKEEKAMHNNLHKINLRNNQLKGNIILGNYGNLTHLDVSENSIEKLDISALQELRSVRCARNHLTELTLCGRNIVSLIAGNNKLKKLTVEPVPTNLEHLDVSYNNLDALPEWTTELPALRVLFASHNALTALPDRLLSQPSRLEVLHLPHNRLQALPPPRRPLNIVHLTLQGNMLTTLPTSFFANTEKMKVLNLSNNRLSELPYREEAGRSHQGSHTLEKLYVTANCLTDTALDALAKFTSLRILHIAYNTLDTLPESCIAAWGDLEELVLSGNRLQYLPDNVANLQHLRVLRVHSNRLLTCPTFGKTASLKVLDLAHNQLDRVNLATLVPPQLQFLDISCNSRLHVDPRQFQVYRSQRPISLVDVSGQNRPSLPSHPHQQEIVVAEKNAEQPWRLGFSETTGSREKLYISQIRMPSFCNVEGLFGIFDGGSNQETPSALQEMIPRLLLEERTIRETSKEYLKYTLLSAHRELREKGQKYGVDATLVHIVKLSSQQGYPKASTKYSLKVASSGEAKAVLCRAAGPLTLASKKARETVKNQLGNAAMFPLVVPDPTYEEVTLEDDDEFVIVANRRLWEVLSIQEAVREARAEASPVLAAKRLQDLAQAYGAEDNLSVIVVRLAGPSPGDMDQLMRELRHVVGKNRGQTGDGACPCPCCVPPAAHKPPAACCCHASEGYYLNGVLKNIVNRSNKVHGGSGRYFKNSRSTQENESPPYRDDRSSPSGQSDQASDSTFKSCHPSGRMWTGSAASKATNKAHQSVLVQETRKVSPCMPTQEDAVSERSGVLSEEQFRCWEYMLEQNTQLLFDKELDTLTKAPLRQARSTPQLNGGNLPFLSKRFGSARSFNPTLSRPPVVRFGSGRRLLNGGPNAAYFGSLQRLMPYNLEYDFAVIQERSGMDSLEQDATRMQQYWGVATTEL</sequence>
<dbReference type="PANTHER" id="PTHR45617">
    <property type="entry name" value="LEUCINE RICH REPEAT FAMILY PROTEIN"/>
    <property type="match status" value="1"/>
</dbReference>
<organism evidence="6">
    <name type="scientific">Camponotus floridanus</name>
    <name type="common">Florida carpenter ant</name>
    <dbReference type="NCBI Taxonomy" id="104421"/>
    <lineage>
        <taxon>Eukaryota</taxon>
        <taxon>Metazoa</taxon>
        <taxon>Ecdysozoa</taxon>
        <taxon>Arthropoda</taxon>
        <taxon>Hexapoda</taxon>
        <taxon>Insecta</taxon>
        <taxon>Pterygota</taxon>
        <taxon>Neoptera</taxon>
        <taxon>Endopterygota</taxon>
        <taxon>Hymenoptera</taxon>
        <taxon>Apocrita</taxon>
        <taxon>Aculeata</taxon>
        <taxon>Formicoidea</taxon>
        <taxon>Formicidae</taxon>
        <taxon>Formicinae</taxon>
        <taxon>Camponotus</taxon>
    </lineage>
</organism>
<keyword evidence="1" id="KW-0433">Leucine-rich repeat</keyword>
<feature type="domain" description="PPM-type phosphatase" evidence="4">
    <location>
        <begin position="574"/>
        <end position="800"/>
    </location>
</feature>
<evidence type="ECO:0000256" key="1">
    <source>
        <dbReference type="ARBA" id="ARBA00022614"/>
    </source>
</evidence>
<dbReference type="STRING" id="104421.E2ACQ4"/>
<dbReference type="Pfam" id="PF00481">
    <property type="entry name" value="PP2C"/>
    <property type="match status" value="1"/>
</dbReference>